<accession>A0A4P9Z0F8</accession>
<dbReference type="EMBL" id="KZ989565">
    <property type="protein sequence ID" value="RKP25943.1"/>
    <property type="molecule type" value="Genomic_DNA"/>
</dbReference>
<keyword evidence="6" id="KW-1133">Transmembrane helix</keyword>
<dbReference type="GO" id="GO:0005778">
    <property type="term" value="C:peroxisomal membrane"/>
    <property type="evidence" value="ECO:0007669"/>
    <property type="project" value="TreeGrafter"/>
</dbReference>
<protein>
    <recommendedName>
        <fullName evidence="3 9">Mitochondrial fission 1 protein</fullName>
    </recommendedName>
</protein>
<evidence type="ECO:0000256" key="9">
    <source>
        <dbReference type="PIRNR" id="PIRNR008835"/>
    </source>
</evidence>
<keyword evidence="4" id="KW-0812">Transmembrane</keyword>
<comment type="similarity">
    <text evidence="2 9">Belongs to the FIS1 family.</text>
</comment>
<dbReference type="InterPro" id="IPR011990">
    <property type="entry name" value="TPR-like_helical_dom_sf"/>
</dbReference>
<dbReference type="AlphaFoldDB" id="A0A4P9Z0F8"/>
<dbReference type="PANTHER" id="PTHR13247">
    <property type="entry name" value="TETRATRICOPEPTIDE REPEAT PROTEIN 11 TPR REPEAT PROTEIN 11"/>
    <property type="match status" value="1"/>
</dbReference>
<dbReference type="GO" id="GO:0000266">
    <property type="term" value="P:mitochondrial fission"/>
    <property type="evidence" value="ECO:0007669"/>
    <property type="project" value="UniProtKB-UniRule"/>
</dbReference>
<dbReference type="GO" id="GO:0016559">
    <property type="term" value="P:peroxisome fission"/>
    <property type="evidence" value="ECO:0007669"/>
    <property type="project" value="TreeGrafter"/>
</dbReference>
<comment type="function">
    <text evidence="9">Has a role in mitochondrial fission.</text>
</comment>
<evidence type="ECO:0000256" key="4">
    <source>
        <dbReference type="ARBA" id="ARBA00022692"/>
    </source>
</evidence>
<dbReference type="PIRSF" id="PIRSF008835">
    <property type="entry name" value="TPR_repeat_11_Fis1"/>
    <property type="match status" value="1"/>
</dbReference>
<dbReference type="InterPro" id="IPR028061">
    <property type="entry name" value="Fis1_TPR_C"/>
</dbReference>
<keyword evidence="11" id="KW-1185">Reference proteome</keyword>
<keyword evidence="8 9" id="KW-0472">Membrane</keyword>
<dbReference type="InterPro" id="IPR028058">
    <property type="entry name" value="Fis1_TPR_N"/>
</dbReference>
<dbReference type="InterPro" id="IPR033745">
    <property type="entry name" value="Fis1_cytosol"/>
</dbReference>
<dbReference type="OrthoDB" id="421154at2759"/>
<evidence type="ECO:0000256" key="6">
    <source>
        <dbReference type="ARBA" id="ARBA00022989"/>
    </source>
</evidence>
<evidence type="ECO:0000256" key="8">
    <source>
        <dbReference type="ARBA" id="ARBA00023136"/>
    </source>
</evidence>
<comment type="subcellular location">
    <subcellularLocation>
        <location evidence="1">Mitochondrion outer membrane</location>
        <topology evidence="1">Single-pass membrane protein</topology>
    </subcellularLocation>
</comment>
<reference evidence="11" key="1">
    <citation type="journal article" date="2018" name="Nat. Microbiol.">
        <title>Leveraging single-cell genomics to expand the fungal tree of life.</title>
        <authorList>
            <person name="Ahrendt S.R."/>
            <person name="Quandt C.A."/>
            <person name="Ciobanu D."/>
            <person name="Clum A."/>
            <person name="Salamov A."/>
            <person name="Andreopoulos B."/>
            <person name="Cheng J.F."/>
            <person name="Woyke T."/>
            <person name="Pelin A."/>
            <person name="Henrissat B."/>
            <person name="Reynolds N.K."/>
            <person name="Benny G.L."/>
            <person name="Smith M.E."/>
            <person name="James T.Y."/>
            <person name="Grigoriev I.V."/>
        </authorList>
    </citation>
    <scope>NUCLEOTIDE SEQUENCE [LARGE SCALE GENOMIC DNA]</scope>
    <source>
        <strain evidence="11">Benny S71-1</strain>
    </source>
</reference>
<evidence type="ECO:0000256" key="7">
    <source>
        <dbReference type="ARBA" id="ARBA00023128"/>
    </source>
</evidence>
<sequence length="161" mass="18356">MSAPSTLPLAVDAETPLSRPELDVLRRQFDRESPNVTVQTKFNYAWGLVKSNYRKDQEKGITLLLEVHQEAPNRQRECLYYIALGFYKLGNYAEARRFNQALLAYEPKNEQALSLGELIDKKVSKVLVKGMQLASQFAIAAEFHIDVLVETESDQIQGFFD</sequence>
<name>A0A4P9Z0F8_9FUNG</name>
<evidence type="ECO:0000256" key="1">
    <source>
        <dbReference type="ARBA" id="ARBA00004572"/>
    </source>
</evidence>
<dbReference type="Pfam" id="PF14852">
    <property type="entry name" value="Fis1_TPR_N"/>
    <property type="match status" value="1"/>
</dbReference>
<evidence type="ECO:0000313" key="11">
    <source>
        <dbReference type="Proteomes" id="UP000278143"/>
    </source>
</evidence>
<dbReference type="InterPro" id="IPR016543">
    <property type="entry name" value="Fis1"/>
</dbReference>
<dbReference type="GO" id="GO:0005741">
    <property type="term" value="C:mitochondrial outer membrane"/>
    <property type="evidence" value="ECO:0007669"/>
    <property type="project" value="UniProtKB-SubCell"/>
</dbReference>
<evidence type="ECO:0000313" key="10">
    <source>
        <dbReference type="EMBL" id="RKP25943.1"/>
    </source>
</evidence>
<proteinExistence type="inferred from homology"/>
<dbReference type="SUPFAM" id="SSF48452">
    <property type="entry name" value="TPR-like"/>
    <property type="match status" value="1"/>
</dbReference>
<gene>
    <name evidence="10" type="ORF">SYNPS1DRAFT_22191</name>
</gene>
<dbReference type="Proteomes" id="UP000278143">
    <property type="component" value="Unassembled WGS sequence"/>
</dbReference>
<comment type="domain">
    <text evidence="9">The C-terminus is required for mitochondrial localization, while the N-terminus is necessary for mitochondrial fission.</text>
</comment>
<dbReference type="Pfam" id="PF14853">
    <property type="entry name" value="Fis1_TPR_C"/>
    <property type="match status" value="1"/>
</dbReference>
<evidence type="ECO:0000256" key="2">
    <source>
        <dbReference type="ARBA" id="ARBA00008937"/>
    </source>
</evidence>
<dbReference type="GO" id="GO:0000422">
    <property type="term" value="P:autophagy of mitochondrion"/>
    <property type="evidence" value="ECO:0007669"/>
    <property type="project" value="TreeGrafter"/>
</dbReference>
<evidence type="ECO:0000256" key="5">
    <source>
        <dbReference type="ARBA" id="ARBA00022787"/>
    </source>
</evidence>
<dbReference type="Gene3D" id="1.25.40.10">
    <property type="entry name" value="Tetratricopeptide repeat domain"/>
    <property type="match status" value="1"/>
</dbReference>
<evidence type="ECO:0000256" key="3">
    <source>
        <dbReference type="ARBA" id="ARBA00014314"/>
    </source>
</evidence>
<organism evidence="10 11">
    <name type="scientific">Syncephalis pseudoplumigaleata</name>
    <dbReference type="NCBI Taxonomy" id="1712513"/>
    <lineage>
        <taxon>Eukaryota</taxon>
        <taxon>Fungi</taxon>
        <taxon>Fungi incertae sedis</taxon>
        <taxon>Zoopagomycota</taxon>
        <taxon>Zoopagomycotina</taxon>
        <taxon>Zoopagomycetes</taxon>
        <taxon>Zoopagales</taxon>
        <taxon>Piptocephalidaceae</taxon>
        <taxon>Syncephalis</taxon>
    </lineage>
</organism>
<keyword evidence="5 9" id="KW-1000">Mitochondrion outer membrane</keyword>
<dbReference type="CDD" id="cd12212">
    <property type="entry name" value="Fis1"/>
    <property type="match status" value="1"/>
</dbReference>
<dbReference type="PANTHER" id="PTHR13247:SF0">
    <property type="entry name" value="MITOCHONDRIAL FISSION 1 PROTEIN"/>
    <property type="match status" value="1"/>
</dbReference>
<keyword evidence="7 9" id="KW-0496">Mitochondrion</keyword>